<keyword evidence="1" id="KW-0175">Coiled coil</keyword>
<proteinExistence type="predicted"/>
<accession>A0A2H4SAA0</accession>
<feature type="region of interest" description="Disordered" evidence="2">
    <location>
        <begin position="324"/>
        <end position="444"/>
    </location>
</feature>
<evidence type="ECO:0000256" key="1">
    <source>
        <dbReference type="SAM" id="Coils"/>
    </source>
</evidence>
<gene>
    <name evidence="4" type="ORF">A9K55_005765</name>
</gene>
<evidence type="ECO:0000313" key="5">
    <source>
        <dbReference type="Proteomes" id="UP000323067"/>
    </source>
</evidence>
<protein>
    <submittedName>
        <fullName evidence="4">Microfibrillar-associated 1</fullName>
    </submittedName>
</protein>
<feature type="region of interest" description="Disordered" evidence="2">
    <location>
        <begin position="70"/>
        <end position="167"/>
    </location>
</feature>
<dbReference type="InterPro" id="IPR009730">
    <property type="entry name" value="MFAP1_C"/>
</dbReference>
<feature type="compositionally biased region" description="Basic and acidic residues" evidence="2">
    <location>
        <begin position="398"/>
        <end position="408"/>
    </location>
</feature>
<feature type="region of interest" description="Disordered" evidence="2">
    <location>
        <begin position="1"/>
        <end position="54"/>
    </location>
</feature>
<dbReference type="AlphaFoldDB" id="A0A2H4SAA0"/>
<feature type="compositionally biased region" description="Acidic residues" evidence="2">
    <location>
        <begin position="198"/>
        <end position="210"/>
    </location>
</feature>
<dbReference type="PANTHER" id="PTHR15327">
    <property type="entry name" value="MICROFIBRIL-ASSOCIATED PROTEIN"/>
    <property type="match status" value="1"/>
</dbReference>
<dbReference type="EMBL" id="CP023323">
    <property type="protein sequence ID" value="ATY60023.1"/>
    <property type="molecule type" value="Genomic_DNA"/>
</dbReference>
<dbReference type="OrthoDB" id="1111734at2759"/>
<feature type="compositionally biased region" description="Basic and acidic residues" evidence="2">
    <location>
        <begin position="430"/>
        <end position="444"/>
    </location>
</feature>
<sequence length="444" mass="49263">MPPKRMTANPLKPSRHRAGKHTGAESSSDSDADEATTAPAAPIPPPPKAASAGKIISNLSKVDLNARRQEAQVAEAQRLAAEKAERLAAEDGFVTEDESGADDGGGGGAQDEADESDEEESSEDEESSEEEAPRRMMLRPKFVPKSQRGGDGQTPAEAEEAARLAAETARKQAADALVEEQIKKDLAARAAGKKHWDDDEDAASDVDTTDGLDPAAEEAAWRVRELKRLKRARAAIEEREAELAEVERRRNLTAEERAAEDAAFLAQQQQEKDAKGTMGYMQKYFHKGAFFRDEAEAAGLLQRDLMGARIADDVRNREALPEYLQRRDMTKLGRKGATKYKDMRTEDTGSWGADRDRRGGAGGGRGRFEDDRFRTEDERFRPDDHLAGGKGANAMPLGERRRDGDGRRSRSPRRERREEDRGSRKRSRSRERGEDKRRRVEADR</sequence>
<evidence type="ECO:0000256" key="2">
    <source>
        <dbReference type="SAM" id="MobiDB-lite"/>
    </source>
</evidence>
<reference evidence="4 5" key="1">
    <citation type="journal article" date="2017" name="BMC Genomics">
        <title>Chromosome level assembly and secondary metabolite potential of the parasitic fungus Cordyceps militaris.</title>
        <authorList>
            <person name="Kramer G.J."/>
            <person name="Nodwell J.R."/>
        </authorList>
    </citation>
    <scope>NUCLEOTIDE SEQUENCE [LARGE SCALE GENOMIC DNA]</scope>
    <source>
        <strain evidence="4 5">ATCC 34164</strain>
    </source>
</reference>
<feature type="compositionally biased region" description="Basic and acidic residues" evidence="2">
    <location>
        <begin position="339"/>
        <end position="359"/>
    </location>
</feature>
<feature type="coiled-coil region" evidence="1">
    <location>
        <begin position="222"/>
        <end position="256"/>
    </location>
</feature>
<dbReference type="InterPro" id="IPR033194">
    <property type="entry name" value="MFAP1"/>
</dbReference>
<dbReference type="Pfam" id="PF06991">
    <property type="entry name" value="MFAP1"/>
    <property type="match status" value="1"/>
</dbReference>
<dbReference type="Proteomes" id="UP000323067">
    <property type="component" value="Chromosome vi"/>
</dbReference>
<organism evidence="4 5">
    <name type="scientific">Cordyceps militaris</name>
    <name type="common">Caterpillar fungus</name>
    <name type="synonym">Clavaria militaris</name>
    <dbReference type="NCBI Taxonomy" id="73501"/>
    <lineage>
        <taxon>Eukaryota</taxon>
        <taxon>Fungi</taxon>
        <taxon>Dikarya</taxon>
        <taxon>Ascomycota</taxon>
        <taxon>Pezizomycotina</taxon>
        <taxon>Sordariomycetes</taxon>
        <taxon>Hypocreomycetidae</taxon>
        <taxon>Hypocreales</taxon>
        <taxon>Cordycipitaceae</taxon>
        <taxon>Cordyceps</taxon>
    </lineage>
</organism>
<feature type="compositionally biased region" description="Basic and acidic residues" evidence="2">
    <location>
        <begin position="366"/>
        <end position="387"/>
    </location>
</feature>
<evidence type="ECO:0000259" key="3">
    <source>
        <dbReference type="Pfam" id="PF06991"/>
    </source>
</evidence>
<evidence type="ECO:0000313" key="4">
    <source>
        <dbReference type="EMBL" id="ATY60023.1"/>
    </source>
</evidence>
<feature type="domain" description="Micro-fibrillar-associated protein 1 C-terminal" evidence="3">
    <location>
        <begin position="127"/>
        <end position="348"/>
    </location>
</feature>
<feature type="compositionally biased region" description="Basic and acidic residues" evidence="2">
    <location>
        <begin position="80"/>
        <end position="89"/>
    </location>
</feature>
<dbReference type="VEuPathDB" id="FungiDB:CCM_03207"/>
<feature type="region of interest" description="Disordered" evidence="2">
    <location>
        <begin position="190"/>
        <end position="212"/>
    </location>
</feature>
<dbReference type="VEuPathDB" id="FungiDB:A9K55_005765"/>
<feature type="compositionally biased region" description="Acidic residues" evidence="2">
    <location>
        <begin position="111"/>
        <end position="130"/>
    </location>
</feature>
<name>A0A2H4SAA0_CORMI</name>